<dbReference type="EMBL" id="JAHRIP010011172">
    <property type="protein sequence ID" value="MEQ2284360.1"/>
    <property type="molecule type" value="Genomic_DNA"/>
</dbReference>
<protein>
    <submittedName>
        <fullName evidence="2">Uncharacterized protein</fullName>
    </submittedName>
</protein>
<evidence type="ECO:0000313" key="2">
    <source>
        <dbReference type="EMBL" id="MEQ2284360.1"/>
    </source>
</evidence>
<organism evidence="2 3">
    <name type="scientific">Ameca splendens</name>
    <dbReference type="NCBI Taxonomy" id="208324"/>
    <lineage>
        <taxon>Eukaryota</taxon>
        <taxon>Metazoa</taxon>
        <taxon>Chordata</taxon>
        <taxon>Craniata</taxon>
        <taxon>Vertebrata</taxon>
        <taxon>Euteleostomi</taxon>
        <taxon>Actinopterygii</taxon>
        <taxon>Neopterygii</taxon>
        <taxon>Teleostei</taxon>
        <taxon>Neoteleostei</taxon>
        <taxon>Acanthomorphata</taxon>
        <taxon>Ovalentaria</taxon>
        <taxon>Atherinomorphae</taxon>
        <taxon>Cyprinodontiformes</taxon>
        <taxon>Goodeidae</taxon>
        <taxon>Ameca</taxon>
    </lineage>
</organism>
<accession>A0ABV0XSP3</accession>
<dbReference type="Proteomes" id="UP001469553">
    <property type="component" value="Unassembled WGS sequence"/>
</dbReference>
<gene>
    <name evidence="2" type="ORF">AMECASPLE_020881</name>
</gene>
<evidence type="ECO:0000313" key="3">
    <source>
        <dbReference type="Proteomes" id="UP001469553"/>
    </source>
</evidence>
<comment type="caution">
    <text evidence="2">The sequence shown here is derived from an EMBL/GenBank/DDBJ whole genome shotgun (WGS) entry which is preliminary data.</text>
</comment>
<sequence length="114" mass="12955">MLQQLREGLGVYNFINVMERKPDERRSLFVVGQDDKVDSDYILSHIAPELSPQGSIKQAKETKILEYFQDFLYELEALEAFILIVGRQEGGAKRGSSKGRWVQDSNPGQPLRGL</sequence>
<keyword evidence="3" id="KW-1185">Reference proteome</keyword>
<evidence type="ECO:0000256" key="1">
    <source>
        <dbReference type="SAM" id="MobiDB-lite"/>
    </source>
</evidence>
<name>A0ABV0XSP3_9TELE</name>
<proteinExistence type="predicted"/>
<feature type="region of interest" description="Disordered" evidence="1">
    <location>
        <begin position="91"/>
        <end position="114"/>
    </location>
</feature>
<reference evidence="2 3" key="1">
    <citation type="submission" date="2021-06" db="EMBL/GenBank/DDBJ databases">
        <authorList>
            <person name="Palmer J.M."/>
        </authorList>
    </citation>
    <scope>NUCLEOTIDE SEQUENCE [LARGE SCALE GENOMIC DNA]</scope>
    <source>
        <strain evidence="2 3">AS_MEX2019</strain>
        <tissue evidence="2">Muscle</tissue>
    </source>
</reference>